<proteinExistence type="predicted"/>
<name>A0A8S5N930_9CAUD</name>
<sequence>MKDRLNVNSIPRSIRRSLNYPHAKHNTIAEKTSRIKL</sequence>
<protein>
    <submittedName>
        <fullName evidence="1">Uncharacterized protein</fullName>
    </submittedName>
</protein>
<reference evidence="1" key="1">
    <citation type="journal article" date="2021" name="Proc. Natl. Acad. Sci. U.S.A.">
        <title>A Catalog of Tens of Thousands of Viruses from Human Metagenomes Reveals Hidden Associations with Chronic Diseases.</title>
        <authorList>
            <person name="Tisza M.J."/>
            <person name="Buck C.B."/>
        </authorList>
    </citation>
    <scope>NUCLEOTIDE SEQUENCE</scope>
    <source>
        <strain evidence="1">CtHaT25</strain>
    </source>
</reference>
<evidence type="ECO:0000313" key="1">
    <source>
        <dbReference type="EMBL" id="DAD91190.1"/>
    </source>
</evidence>
<dbReference type="EMBL" id="BK015105">
    <property type="protein sequence ID" value="DAD91190.1"/>
    <property type="molecule type" value="Genomic_DNA"/>
</dbReference>
<organism evidence="1">
    <name type="scientific">Myoviridae sp. ctHaT25</name>
    <dbReference type="NCBI Taxonomy" id="2826635"/>
    <lineage>
        <taxon>Viruses</taxon>
        <taxon>Duplodnaviria</taxon>
        <taxon>Heunggongvirae</taxon>
        <taxon>Uroviricota</taxon>
        <taxon>Caudoviricetes</taxon>
    </lineage>
</organism>
<accession>A0A8S5N930</accession>